<dbReference type="InterPro" id="IPR011990">
    <property type="entry name" value="TPR-like_helical_dom_sf"/>
</dbReference>
<dbReference type="Gene3D" id="1.25.40.10">
    <property type="entry name" value="Tetratricopeptide repeat domain"/>
    <property type="match status" value="2"/>
</dbReference>
<evidence type="ECO:0000313" key="3">
    <source>
        <dbReference type="EMBL" id="CBX29820.1"/>
    </source>
</evidence>
<organism evidence="3">
    <name type="scientific">uncultured Desulfobacterium sp</name>
    <dbReference type="NCBI Taxonomy" id="201089"/>
    <lineage>
        <taxon>Bacteria</taxon>
        <taxon>Pseudomonadati</taxon>
        <taxon>Thermodesulfobacteriota</taxon>
        <taxon>Desulfobacteria</taxon>
        <taxon>Desulfobacterales</taxon>
        <taxon>Desulfobacteriaceae</taxon>
        <taxon>Desulfobacterium</taxon>
        <taxon>environmental samples</taxon>
    </lineage>
</organism>
<dbReference type="SUPFAM" id="SSF53448">
    <property type="entry name" value="Nucleotide-diphospho-sugar transferases"/>
    <property type="match status" value="1"/>
</dbReference>
<dbReference type="EMBL" id="FR695873">
    <property type="protein sequence ID" value="CBX29820.1"/>
    <property type="molecule type" value="Genomic_DNA"/>
</dbReference>
<evidence type="ECO:0000256" key="1">
    <source>
        <dbReference type="ARBA" id="ARBA00038494"/>
    </source>
</evidence>
<dbReference type="PANTHER" id="PTHR43630:SF2">
    <property type="entry name" value="GLYCOSYLTRANSFERASE"/>
    <property type="match status" value="1"/>
</dbReference>
<accession>E1YGX6</accession>
<dbReference type="Pfam" id="PF00535">
    <property type="entry name" value="Glycos_transf_2"/>
    <property type="match status" value="1"/>
</dbReference>
<comment type="similarity">
    <text evidence="1">Belongs to the glycosyltransferase 2 family. WaaE/KdtX subfamily.</text>
</comment>
<dbReference type="InterPro" id="IPR029044">
    <property type="entry name" value="Nucleotide-diphossugar_trans"/>
</dbReference>
<evidence type="ECO:0000259" key="2">
    <source>
        <dbReference type="Pfam" id="PF00535"/>
    </source>
</evidence>
<proteinExistence type="inferred from homology"/>
<dbReference type="InterPro" id="IPR001173">
    <property type="entry name" value="Glyco_trans_2-like"/>
</dbReference>
<sequence>MSEIETDWVLFIKPEERVIISSAKKLTKMLTSKQAPGYGVHTKTTKDRHLLENYQWIKKLEQFKDIGCSDFIVRIEPRLVIKSHTKICMKGLAQENTDEVSWICGIIAHGLKIELIHQENETGNSDGNIREHDTRCLKGELVYDVTPEEDMVELSEMYTGFRILTNSQLDGFMEGARCGFGHYKMYIPMLEFLVKEGFFTEAKELFEQWTDHRPDDKEEYNTQLMGAMIYSNLLEYDKAIEWFKKITEKSESALAFANLGKLYLIKGDKNKAIEHLEMSKDTEGDIFLKKRILSIIKNEEWRPLKLSLCMIAKDEEDQIGKALQSVCDLVDEIIVVDTGSTDKTMEIVKEYGAKLIESKWEDDFSQARNLGLSKATGDYILFMDADEYIHPGDRFGLALFKMLLPIGKNIAFGLKIEPAKEARKMSMAQSDLLTDQKEDNYQIRVFPKKTGVRFQGKVFEDLDEALNEKQVRALRYDVVKITHSMEGREKRDKRKIPAIAKAFGSIYDSQKILKAGILFLRLGDIESAYPWLIKAAGVDPNLSAKIGMLYSRQNKHEMAKEILTNAIAQFPESSELVLSLAGVYHREENFCKVVSILGERILNIEKELISEKTALARYYLGIASIETDDVAYGIEQLAIAHEIDPANISYKIAGIYAFAKVEQWEEALQTAGQISDKEEIDIRCEVNDFVDVVQIFVDLNRHFNRKGRMEEANLCRMIIEVIIKSKLSGSEDMDKMSAMIEGVATGGCI</sequence>
<protein>
    <recommendedName>
        <fullName evidence="2">Glycosyltransferase 2-like domain-containing protein</fullName>
    </recommendedName>
</protein>
<dbReference type="CDD" id="cd02511">
    <property type="entry name" value="Beta4Glucosyltransferase"/>
    <property type="match status" value="1"/>
</dbReference>
<dbReference type="SUPFAM" id="SSF48452">
    <property type="entry name" value="TPR-like"/>
    <property type="match status" value="1"/>
</dbReference>
<gene>
    <name evidence="3" type="ORF">N47_F15150</name>
</gene>
<dbReference type="SMART" id="SM00028">
    <property type="entry name" value="TPR"/>
    <property type="match status" value="3"/>
</dbReference>
<name>E1YGX6_9BACT</name>
<dbReference type="Gene3D" id="3.90.550.10">
    <property type="entry name" value="Spore Coat Polysaccharide Biosynthesis Protein SpsA, Chain A"/>
    <property type="match status" value="1"/>
</dbReference>
<dbReference type="AlphaFoldDB" id="E1YGX6"/>
<dbReference type="CAZy" id="GT2">
    <property type="family name" value="Glycosyltransferase Family 2"/>
</dbReference>
<feature type="domain" description="Glycosyltransferase 2-like" evidence="2">
    <location>
        <begin position="307"/>
        <end position="392"/>
    </location>
</feature>
<dbReference type="PANTHER" id="PTHR43630">
    <property type="entry name" value="POLY-BETA-1,6-N-ACETYL-D-GLUCOSAMINE SYNTHASE"/>
    <property type="match status" value="1"/>
</dbReference>
<dbReference type="InterPro" id="IPR019734">
    <property type="entry name" value="TPR_rpt"/>
</dbReference>
<reference evidence="3" key="1">
    <citation type="journal article" date="2011" name="Environ. Microbiol.">
        <title>Genomic insights into the metabolic potential of the polycyclic aromatic hydrocarbon degrading sulfate-reducing Deltaproteobacterium N47.</title>
        <authorList>
            <person name="Bergmann F."/>
            <person name="Selesi D."/>
            <person name="Weinmaier T."/>
            <person name="Tischler P."/>
            <person name="Rattei T."/>
            <person name="Meckenstock R.U."/>
        </authorList>
    </citation>
    <scope>NUCLEOTIDE SEQUENCE</scope>
</reference>